<feature type="region of interest" description="Disordered" evidence="1">
    <location>
        <begin position="1"/>
        <end position="31"/>
    </location>
</feature>
<keyword evidence="4" id="KW-1185">Reference proteome</keyword>
<evidence type="ECO:0000256" key="2">
    <source>
        <dbReference type="SAM" id="Phobius"/>
    </source>
</evidence>
<dbReference type="Proteomes" id="UP001239994">
    <property type="component" value="Unassembled WGS sequence"/>
</dbReference>
<proteinExistence type="predicted"/>
<protein>
    <submittedName>
        <fullName evidence="3">Uncharacterized protein</fullName>
    </submittedName>
</protein>
<comment type="caution">
    <text evidence="3">The sequence shown here is derived from an EMBL/GenBank/DDBJ whole genome shotgun (WGS) entry which is preliminary data.</text>
</comment>
<evidence type="ECO:0000256" key="1">
    <source>
        <dbReference type="SAM" id="MobiDB-lite"/>
    </source>
</evidence>
<reference evidence="3" key="1">
    <citation type="submission" date="2023-03" db="EMBL/GenBank/DDBJ databases">
        <title>Electrophorus voltai genome.</title>
        <authorList>
            <person name="Bian C."/>
        </authorList>
    </citation>
    <scope>NUCLEOTIDE SEQUENCE</scope>
    <source>
        <strain evidence="3">CB-2022</strain>
        <tissue evidence="3">Muscle</tissue>
    </source>
</reference>
<keyword evidence="2" id="KW-1133">Transmembrane helix</keyword>
<dbReference type="AlphaFoldDB" id="A0AAD8ZAB0"/>
<organism evidence="3 4">
    <name type="scientific">Electrophorus voltai</name>
    <dbReference type="NCBI Taxonomy" id="2609070"/>
    <lineage>
        <taxon>Eukaryota</taxon>
        <taxon>Metazoa</taxon>
        <taxon>Chordata</taxon>
        <taxon>Craniata</taxon>
        <taxon>Vertebrata</taxon>
        <taxon>Euteleostomi</taxon>
        <taxon>Actinopterygii</taxon>
        <taxon>Neopterygii</taxon>
        <taxon>Teleostei</taxon>
        <taxon>Ostariophysi</taxon>
        <taxon>Gymnotiformes</taxon>
        <taxon>Gymnotoidei</taxon>
        <taxon>Gymnotidae</taxon>
        <taxon>Electrophorus</taxon>
    </lineage>
</organism>
<name>A0AAD8ZAB0_9TELE</name>
<dbReference type="EMBL" id="JAROKS010000015">
    <property type="protein sequence ID" value="KAK1795762.1"/>
    <property type="molecule type" value="Genomic_DNA"/>
</dbReference>
<feature type="non-terminal residue" evidence="3">
    <location>
        <position position="1"/>
    </location>
</feature>
<feature type="transmembrane region" description="Helical" evidence="2">
    <location>
        <begin position="233"/>
        <end position="251"/>
    </location>
</feature>
<evidence type="ECO:0000313" key="3">
    <source>
        <dbReference type="EMBL" id="KAK1795762.1"/>
    </source>
</evidence>
<gene>
    <name evidence="3" type="ORF">P4O66_008833</name>
</gene>
<accession>A0AAD8ZAB0</accession>
<evidence type="ECO:0000313" key="4">
    <source>
        <dbReference type="Proteomes" id="UP001239994"/>
    </source>
</evidence>
<keyword evidence="2" id="KW-0812">Transmembrane</keyword>
<feature type="compositionally biased region" description="Basic residues" evidence="1">
    <location>
        <begin position="7"/>
        <end position="21"/>
    </location>
</feature>
<sequence length="253" mass="28240">NTDRRRMPGKGKKKKGKKGSKHPPTALEGKPPVFFGTLLTPRIGESGPIAEAGESCGTTSGDWDWYNDFQSSELDSYYPAERPSLILASLHGSTKREEPAGQFWGGPVYGLGSSWSMRTGTWRWSLLGPTTPTWMIIGATLIMERKGSIAVSVCGQTWGPIVNRTLLWRWKRTLKRIFPPTATLKALRTMSPQHPRLCLRLRLGHAAPEQASCPGWLAGRERKHFPNLNRDKSLLLGWVGSFTILLALVWHRL</sequence>
<keyword evidence="2" id="KW-0472">Membrane</keyword>